<dbReference type="GO" id="GO:0006423">
    <property type="term" value="P:cysteinyl-tRNA aminoacylation"/>
    <property type="evidence" value="ECO:0000318"/>
    <property type="project" value="GO_Central"/>
</dbReference>
<dbReference type="EMBL" id="DS113862">
    <property type="protein sequence ID" value="EAX94361.1"/>
    <property type="molecule type" value="Genomic_DNA"/>
</dbReference>
<dbReference type="VEuPathDB" id="TrichDB:TVAGG3_0426850"/>
<keyword evidence="3" id="KW-1185">Reference proteome</keyword>
<dbReference type="GO" id="GO:0004817">
    <property type="term" value="F:cysteine-tRNA ligase activity"/>
    <property type="evidence" value="ECO:0000318"/>
    <property type="project" value="GO_Central"/>
</dbReference>
<dbReference type="RefSeq" id="XP_001307291.1">
    <property type="nucleotide sequence ID" value="XM_001307290.1"/>
</dbReference>
<dbReference type="VEuPathDB" id="TrichDB:TVAG_489000"/>
<sequence>MTKIDWNILTELKADTNPATFAHDIEIYVDLTLKSISENSIQAKKLIYIDIINRILTESFSFNVIYKFFLHKDEVSIQKAFEEVPSKEKYLYPDVEAFTKHIEKLFLLDLDHFELILPEIAYAEGETFHTSKVVEQDSNKLLFNIDNIKIEQQVDREPVVSRIMIAMNDFINVPDLLKLDLIFAQDYTTKFEQFFAKVGKIPTKIESSSEYNENELHLKEEIAKMSNQFANEQYNVPILLQKLLDLVNLVDRNIESFRKPQLLTFIRFIQNCTSKYGIDIRKQSTTALSAAAFTISFTRLEESKKKIKNSIRDLESNLQIDVSQPPVGNVINYLPVQSIDLAVKDITKELNFISEEIMPRQGFMVEELDSDTYGFVIDSTSNLIEKVQNRHEKIRREEELRQQKKQEDLDRFNNLPPTVKDGIPIHPSDYFRMLTDYFSAWDETGLPLMDANGEELTTEMRIELSKKYSKMHLEHNLYSKSHGEAAKSAPVEEYYEYNEA</sequence>
<proteinExistence type="predicted"/>
<reference evidence="2" key="2">
    <citation type="journal article" date="2007" name="Science">
        <title>Draft genome sequence of the sexually transmitted pathogen Trichomonas vaginalis.</title>
        <authorList>
            <person name="Carlton J.M."/>
            <person name="Hirt R.P."/>
            <person name="Silva J.C."/>
            <person name="Delcher A.L."/>
            <person name="Schatz M."/>
            <person name="Zhao Q."/>
            <person name="Wortman J.R."/>
            <person name="Bidwell S.L."/>
            <person name="Alsmark U.C.M."/>
            <person name="Besteiro S."/>
            <person name="Sicheritz-Ponten T."/>
            <person name="Noel C.J."/>
            <person name="Dacks J.B."/>
            <person name="Foster P.G."/>
            <person name="Simillion C."/>
            <person name="Van de Peer Y."/>
            <person name="Miranda-Saavedra D."/>
            <person name="Barton G.J."/>
            <person name="Westrop G.D."/>
            <person name="Mueller S."/>
            <person name="Dessi D."/>
            <person name="Fiori P.L."/>
            <person name="Ren Q."/>
            <person name="Paulsen I."/>
            <person name="Zhang H."/>
            <person name="Bastida-Corcuera F.D."/>
            <person name="Simoes-Barbosa A."/>
            <person name="Brown M.T."/>
            <person name="Hayes R.D."/>
            <person name="Mukherjee M."/>
            <person name="Okumura C.Y."/>
            <person name="Schneider R."/>
            <person name="Smith A.J."/>
            <person name="Vanacova S."/>
            <person name="Villalvazo M."/>
            <person name="Haas B.J."/>
            <person name="Pertea M."/>
            <person name="Feldblyum T.V."/>
            <person name="Utterback T.R."/>
            <person name="Shu C.L."/>
            <person name="Osoegawa K."/>
            <person name="de Jong P.J."/>
            <person name="Hrdy I."/>
            <person name="Horvathova L."/>
            <person name="Zubacova Z."/>
            <person name="Dolezal P."/>
            <person name="Malik S.B."/>
            <person name="Logsdon J.M. Jr."/>
            <person name="Henze K."/>
            <person name="Gupta A."/>
            <person name="Wang C.C."/>
            <person name="Dunne R.L."/>
            <person name="Upcroft J.A."/>
            <person name="Upcroft P."/>
            <person name="White O."/>
            <person name="Salzberg S.L."/>
            <person name="Tang P."/>
            <person name="Chiu C.-H."/>
            <person name="Lee Y.-S."/>
            <person name="Embley T.M."/>
            <person name="Coombs G.H."/>
            <person name="Mottram J.C."/>
            <person name="Tachezy J."/>
            <person name="Fraser-Liggett C.M."/>
            <person name="Johnson P.J."/>
        </authorList>
    </citation>
    <scope>NUCLEOTIDE SEQUENCE [LARGE SCALE GENOMIC DNA]</scope>
    <source>
        <strain evidence="2">G3</strain>
    </source>
</reference>
<accession>A2FL72</accession>
<evidence type="ECO:0000256" key="1">
    <source>
        <dbReference type="SAM" id="Coils"/>
    </source>
</evidence>
<organism evidence="2 3">
    <name type="scientific">Trichomonas vaginalis (strain ATCC PRA-98 / G3)</name>
    <dbReference type="NCBI Taxonomy" id="412133"/>
    <lineage>
        <taxon>Eukaryota</taxon>
        <taxon>Metamonada</taxon>
        <taxon>Parabasalia</taxon>
        <taxon>Trichomonadida</taxon>
        <taxon>Trichomonadidae</taxon>
        <taxon>Trichomonas</taxon>
    </lineage>
</organism>
<reference evidence="2" key="1">
    <citation type="submission" date="2006-10" db="EMBL/GenBank/DDBJ databases">
        <authorList>
            <person name="Amadeo P."/>
            <person name="Zhao Q."/>
            <person name="Wortman J."/>
            <person name="Fraser-Liggett C."/>
            <person name="Carlton J."/>
        </authorList>
    </citation>
    <scope>NUCLEOTIDE SEQUENCE</scope>
    <source>
        <strain evidence="2">G3</strain>
    </source>
</reference>
<dbReference type="KEGG" id="tva:4752093"/>
<gene>
    <name evidence="2" type="ORF">TVAG_489000</name>
</gene>
<dbReference type="AlphaFoldDB" id="A2FL72"/>
<dbReference type="Proteomes" id="UP000001542">
    <property type="component" value="Unassembled WGS sequence"/>
</dbReference>
<dbReference type="GO" id="GO:0005737">
    <property type="term" value="C:cytoplasm"/>
    <property type="evidence" value="ECO:0000318"/>
    <property type="project" value="GO_Central"/>
</dbReference>
<evidence type="ECO:0000313" key="3">
    <source>
        <dbReference type="Proteomes" id="UP000001542"/>
    </source>
</evidence>
<name>A2FL72_TRIV3</name>
<evidence type="ECO:0000313" key="2">
    <source>
        <dbReference type="EMBL" id="EAX94361.1"/>
    </source>
</evidence>
<dbReference type="GO" id="GO:0005524">
    <property type="term" value="F:ATP binding"/>
    <property type="evidence" value="ECO:0000318"/>
    <property type="project" value="GO_Central"/>
</dbReference>
<keyword evidence="1" id="KW-0175">Coiled coil</keyword>
<dbReference type="InParanoid" id="A2FL72"/>
<protein>
    <submittedName>
        <fullName evidence="2">Uncharacterized protein</fullName>
    </submittedName>
</protein>
<feature type="coiled-coil region" evidence="1">
    <location>
        <begin position="377"/>
        <end position="407"/>
    </location>
</feature>